<feature type="transmembrane region" description="Helical" evidence="14">
    <location>
        <begin position="973"/>
        <end position="992"/>
    </location>
</feature>
<keyword evidence="3" id="KW-0328">Glycosyltransferase</keyword>
<name>A0AA36ND06_9DINO</name>
<evidence type="ECO:0000313" key="16">
    <source>
        <dbReference type="Proteomes" id="UP001178507"/>
    </source>
</evidence>
<dbReference type="PANTHER" id="PTHR46059:SF1">
    <property type="entry name" value="BETA-GALACTOSIDE ALPHA-2,6-SIALYLTRANSFERASE"/>
    <property type="match status" value="1"/>
</dbReference>
<dbReference type="InterPro" id="IPR001675">
    <property type="entry name" value="Glyco_trans_29"/>
</dbReference>
<evidence type="ECO:0000256" key="8">
    <source>
        <dbReference type="ARBA" id="ARBA00023034"/>
    </source>
</evidence>
<dbReference type="Gene3D" id="3.90.1480.20">
    <property type="entry name" value="Glycosyl transferase family 29"/>
    <property type="match status" value="1"/>
</dbReference>
<feature type="transmembrane region" description="Helical" evidence="14">
    <location>
        <begin position="72"/>
        <end position="94"/>
    </location>
</feature>
<evidence type="ECO:0000256" key="5">
    <source>
        <dbReference type="ARBA" id="ARBA00022692"/>
    </source>
</evidence>
<gene>
    <name evidence="15" type="ORF">EVOR1521_LOCUS22517</name>
</gene>
<evidence type="ECO:0000313" key="15">
    <source>
        <dbReference type="EMBL" id="CAJ1398856.1"/>
    </source>
</evidence>
<protein>
    <recommendedName>
        <fullName evidence="13">beta-galactoside alpha-(2,6)-sialyltransferase</fullName>
        <ecNumber evidence="13">2.4.3.1</ecNumber>
    </recommendedName>
</protein>
<feature type="transmembrane region" description="Helical" evidence="14">
    <location>
        <begin position="1149"/>
        <end position="1168"/>
    </location>
</feature>
<evidence type="ECO:0000256" key="7">
    <source>
        <dbReference type="ARBA" id="ARBA00022989"/>
    </source>
</evidence>
<accession>A0AA36ND06</accession>
<feature type="non-terminal residue" evidence="15">
    <location>
        <position position="1204"/>
    </location>
</feature>
<feature type="transmembrane region" description="Helical" evidence="14">
    <location>
        <begin position="1062"/>
        <end position="1080"/>
    </location>
</feature>
<evidence type="ECO:0000256" key="12">
    <source>
        <dbReference type="ARBA" id="ARBA00034249"/>
    </source>
</evidence>
<keyword evidence="8" id="KW-0333">Golgi apparatus</keyword>
<evidence type="ECO:0000256" key="3">
    <source>
        <dbReference type="ARBA" id="ARBA00022676"/>
    </source>
</evidence>
<dbReference type="GO" id="GO:0032580">
    <property type="term" value="C:Golgi cisterna membrane"/>
    <property type="evidence" value="ECO:0007669"/>
    <property type="project" value="UniProtKB-SubCell"/>
</dbReference>
<feature type="transmembrane region" description="Helical" evidence="14">
    <location>
        <begin position="143"/>
        <end position="163"/>
    </location>
</feature>
<dbReference type="EC" id="2.4.3.1" evidence="13"/>
<feature type="transmembrane region" description="Helical" evidence="14">
    <location>
        <begin position="45"/>
        <end position="66"/>
    </location>
</feature>
<feature type="transmembrane region" description="Helical" evidence="14">
    <location>
        <begin position="943"/>
        <end position="961"/>
    </location>
</feature>
<dbReference type="AlphaFoldDB" id="A0AA36ND06"/>
<keyword evidence="16" id="KW-1185">Reference proteome</keyword>
<keyword evidence="7 14" id="KW-1133">Transmembrane helix</keyword>
<dbReference type="Gene3D" id="3.40.50.1820">
    <property type="entry name" value="alpha/beta hydrolase"/>
    <property type="match status" value="1"/>
</dbReference>
<dbReference type="SUPFAM" id="SSF53474">
    <property type="entry name" value="alpha/beta-Hydrolases"/>
    <property type="match status" value="1"/>
</dbReference>
<feature type="transmembrane region" description="Helical" evidence="14">
    <location>
        <begin position="231"/>
        <end position="256"/>
    </location>
</feature>
<keyword evidence="10" id="KW-1015">Disulfide bond</keyword>
<comment type="catalytic activity">
    <reaction evidence="12">
        <text>a beta-D-galactoside + CMP-N-acetyl-beta-neuraminate = an N-acetyl-alpha-neuraminyl-(2-&gt;6)-beta-D-galactosyl derivative + CMP + H(+)</text>
        <dbReference type="Rhea" id="RHEA:52104"/>
        <dbReference type="ChEBI" id="CHEBI:15378"/>
        <dbReference type="ChEBI" id="CHEBI:28034"/>
        <dbReference type="ChEBI" id="CHEBI:57812"/>
        <dbReference type="ChEBI" id="CHEBI:60377"/>
        <dbReference type="ChEBI" id="CHEBI:136398"/>
        <dbReference type="EC" id="2.4.3.1"/>
    </reaction>
</comment>
<sequence>AGAIVGTSGFLAPLVAGLPLRACWRVLGWSQEPLLQEIWSAPRGVLFAALVGAWCCGTCFVLGVWFEHTVFVRVGCLLVLNASVFGLLAAYSFIRFVSQAPEPEESQVTMLQKFENIEVDGREVRLRIFLPAKDAGEDKKVPAVVMVCGLLWFGEGLLGFIGLNFNDAFGYAFARQGVPCVQIHTPQRHIAHTRVMDLAAAVCAPLYLVPGLRFLLLASDVLMLLTSKKDIWLLMLAVVGPGLMDAVLATSLALPMLLLGPLGWLLGVAYLAAGLVVLPLLHGAVRLGQYVSNELDMEGKDRRDYLKEVEAAVTWAEENEESLGSDGRLVLCGYSSGGHVAALYGLQNCATPGNSDRRFEAVVLVSGIYDLRTEGWQGAKRVLAPVHNMLYGDILGADSDEKRAAASPAAVVQSSKQKELDSGCTWWLLNAKMELMRLPLLEDILFSCTGFAADLKAKGATVRRAECGYNHWLLIFGFPTFAESFCESLKQEGCFGVGSMASLQNAKETQAKLLEYEVKACKHTMLPSSPRALGLSEFRLKRTDQMSWTLWNFRLQILAEAAITQRDYLRAEPLVRESLGCFLKERLSWEYVSLGDASVFQPFFPSCAVVSSGGAHLLRPRRGEEIDAHSAVFRFNDAPADRRFADFVGSKTTIRVINHFQTGDMSQEDCWYLLSESFTPQGTFFEQQQRLGRLLRCQLNDEKNGAMAFLITQAVHELFEFPSWGQEGFRVSSGSAGMIMALNLCGVVDAYDMTSSELSRQALYHYYDNSSGFGDENWHHIFHAEQTLWEHLAEPPTEAEKAKGKISILGFPSLDCQKQPALPPRLPLPAGLASEVVPRVRRKGGVSMFIETLCVLGAVLCLAKAWRRGGQAPHFDRILVVYVALNLALQMLVKREHEERQKPADSPSEAADLTRALVITSLAEALKLLVSRAMADQRLCREALWMMTPGAIIYTLNNMLAMYCVSVRALNSAVLWADTNIVFGACFWMLAFRQWICQERCLGLAFVMAGCAFDGLGAGADWRISLSVLSALLSSLGAVVMERAVKSEALKDKSIHSLNEHLYVQTVAFGAVLICAMLAAQGRHLEPSVVRSFSPITVLIIILQAALGMVVSVVLKKTDAVSKVVASCLRQPVLVLLAPFFVRETKNDIISIQSAFLVACGCLIYFIAKSKPAPEPEPPARPMGSGFSRWPLRLKAGVGPAAPL</sequence>
<dbReference type="Proteomes" id="UP001178507">
    <property type="component" value="Unassembled WGS sequence"/>
</dbReference>
<reference evidence="15" key="1">
    <citation type="submission" date="2023-08" db="EMBL/GenBank/DDBJ databases">
        <authorList>
            <person name="Chen Y."/>
            <person name="Shah S."/>
            <person name="Dougan E. K."/>
            <person name="Thang M."/>
            <person name="Chan C."/>
        </authorList>
    </citation>
    <scope>NUCLEOTIDE SEQUENCE</scope>
</reference>
<dbReference type="GO" id="GO:0003835">
    <property type="term" value="F:beta-galactoside alpha-2,6-sialyltransferase activity"/>
    <property type="evidence" value="ECO:0007669"/>
    <property type="project" value="UniProtKB-EC"/>
</dbReference>
<evidence type="ECO:0000256" key="14">
    <source>
        <dbReference type="SAM" id="Phobius"/>
    </source>
</evidence>
<evidence type="ECO:0000256" key="9">
    <source>
        <dbReference type="ARBA" id="ARBA00023136"/>
    </source>
</evidence>
<evidence type="ECO:0000256" key="11">
    <source>
        <dbReference type="ARBA" id="ARBA00023180"/>
    </source>
</evidence>
<evidence type="ECO:0000256" key="4">
    <source>
        <dbReference type="ARBA" id="ARBA00022679"/>
    </source>
</evidence>
<dbReference type="Pfam" id="PF00777">
    <property type="entry name" value="Glyco_transf_29"/>
    <property type="match status" value="1"/>
</dbReference>
<keyword evidence="6" id="KW-0735">Signal-anchor</keyword>
<dbReference type="GO" id="GO:0097503">
    <property type="term" value="P:sialylation"/>
    <property type="evidence" value="ECO:0007669"/>
    <property type="project" value="TreeGrafter"/>
</dbReference>
<dbReference type="PANTHER" id="PTHR46059">
    <property type="entry name" value="BETA-GALACTOSIDE ALPHA-2,6-SIALYLTRANSFERASE"/>
    <property type="match status" value="1"/>
</dbReference>
<evidence type="ECO:0000256" key="6">
    <source>
        <dbReference type="ARBA" id="ARBA00022968"/>
    </source>
</evidence>
<feature type="transmembrane region" description="Helical" evidence="14">
    <location>
        <begin position="1024"/>
        <end position="1041"/>
    </location>
</feature>
<organism evidence="15 16">
    <name type="scientific">Effrenium voratum</name>
    <dbReference type="NCBI Taxonomy" id="2562239"/>
    <lineage>
        <taxon>Eukaryota</taxon>
        <taxon>Sar</taxon>
        <taxon>Alveolata</taxon>
        <taxon>Dinophyceae</taxon>
        <taxon>Suessiales</taxon>
        <taxon>Symbiodiniaceae</taxon>
        <taxon>Effrenium</taxon>
    </lineage>
</organism>
<keyword evidence="9 14" id="KW-0472">Membrane</keyword>
<keyword evidence="11" id="KW-0325">Glycoprotein</keyword>
<comment type="caution">
    <text evidence="15">The sequence shown here is derived from an EMBL/GenBank/DDBJ whole genome shotgun (WGS) entry which is preliminary data.</text>
</comment>
<comment type="subcellular location">
    <subcellularLocation>
        <location evidence="1">Golgi apparatus</location>
        <location evidence="1">Golgi stack membrane</location>
        <topology evidence="1">Single-pass type II membrane protein</topology>
    </subcellularLocation>
</comment>
<dbReference type="InterPro" id="IPR038578">
    <property type="entry name" value="GT29-like_sf"/>
</dbReference>
<feature type="transmembrane region" description="Helical" evidence="14">
    <location>
        <begin position="1092"/>
        <end position="1115"/>
    </location>
</feature>
<feature type="transmembrane region" description="Helical" evidence="14">
    <location>
        <begin position="262"/>
        <end position="281"/>
    </location>
</feature>
<comment type="similarity">
    <text evidence="2">Belongs to the glycosyltransferase 29 family.</text>
</comment>
<evidence type="ECO:0000256" key="13">
    <source>
        <dbReference type="ARBA" id="ARBA00034329"/>
    </source>
</evidence>
<evidence type="ECO:0000256" key="10">
    <source>
        <dbReference type="ARBA" id="ARBA00023157"/>
    </source>
</evidence>
<dbReference type="EMBL" id="CAUJNA010003312">
    <property type="protein sequence ID" value="CAJ1398856.1"/>
    <property type="molecule type" value="Genomic_DNA"/>
</dbReference>
<feature type="transmembrane region" description="Helical" evidence="14">
    <location>
        <begin position="198"/>
        <end position="219"/>
    </location>
</feature>
<keyword evidence="4" id="KW-0808">Transferase</keyword>
<evidence type="ECO:0000256" key="2">
    <source>
        <dbReference type="ARBA" id="ARBA00006003"/>
    </source>
</evidence>
<proteinExistence type="inferred from homology"/>
<dbReference type="InterPro" id="IPR029058">
    <property type="entry name" value="AB_hydrolase_fold"/>
</dbReference>
<keyword evidence="5 14" id="KW-0812">Transmembrane</keyword>
<evidence type="ECO:0000256" key="1">
    <source>
        <dbReference type="ARBA" id="ARBA00004447"/>
    </source>
</evidence>